<keyword evidence="5 8" id="KW-0804">Transcription</keyword>
<evidence type="ECO:0000256" key="1">
    <source>
        <dbReference type="ARBA" id="ARBA00004123"/>
    </source>
</evidence>
<evidence type="ECO:0000256" key="7">
    <source>
        <dbReference type="ARBA" id="ARBA00025127"/>
    </source>
</evidence>
<evidence type="ECO:0000256" key="4">
    <source>
        <dbReference type="ARBA" id="ARBA00022478"/>
    </source>
</evidence>
<dbReference type="Pfam" id="PF22536">
    <property type="entry name" value="WHD_POLR3C"/>
    <property type="match status" value="1"/>
</dbReference>
<proteinExistence type="inferred from homology"/>
<dbReference type="Proteomes" id="UP000030752">
    <property type="component" value="Unassembled WGS sequence"/>
</dbReference>
<evidence type="ECO:0000256" key="2">
    <source>
        <dbReference type="ARBA" id="ARBA00006835"/>
    </source>
</evidence>
<dbReference type="GO" id="GO:0005666">
    <property type="term" value="C:RNA polymerase III complex"/>
    <property type="evidence" value="ECO:0007669"/>
    <property type="project" value="UniProtKB-UniRule"/>
</dbReference>
<evidence type="ECO:0000259" key="10">
    <source>
        <dbReference type="Pfam" id="PF08221"/>
    </source>
</evidence>
<dbReference type="InterPro" id="IPR036388">
    <property type="entry name" value="WH-like_DNA-bd_sf"/>
</dbReference>
<keyword evidence="6 8" id="KW-0539">Nucleus</keyword>
<evidence type="ECO:0000313" key="13">
    <source>
        <dbReference type="Proteomes" id="UP000030752"/>
    </source>
</evidence>
<dbReference type="InterPro" id="IPR008806">
    <property type="entry name" value="RNA_pol_III_Rpc82_C"/>
</dbReference>
<feature type="domain" description="RNA polymerase III subunit RPC82-related helix-turn-helix" evidence="10">
    <location>
        <begin position="7"/>
        <end position="66"/>
    </location>
</feature>
<dbReference type="GO" id="GO:0003697">
    <property type="term" value="F:single-stranded DNA binding"/>
    <property type="evidence" value="ECO:0007669"/>
    <property type="project" value="UniProtKB-UniRule"/>
</dbReference>
<dbReference type="Gene3D" id="1.10.10.10">
    <property type="entry name" value="Winged helix-like DNA-binding domain superfamily/Winged helix DNA-binding domain"/>
    <property type="match status" value="3"/>
</dbReference>
<comment type="subunit">
    <text evidence="3 8">Component of the RNA polymerase III (Pol III) complex consisting of 17 subunits.</text>
</comment>
<evidence type="ECO:0000256" key="8">
    <source>
        <dbReference type="RuleBase" id="RU367076"/>
    </source>
</evidence>
<comment type="function">
    <text evidence="7 8">DNA-dependent RNA polymerase catalyzes the transcription of DNA into RNA using the four ribonucleoside triphosphates as substrates. Specific core component of RNA polymerase III which synthesizes small RNAs, such as 5S rRNA and tRNAs.</text>
</comment>
<dbReference type="Pfam" id="PF08221">
    <property type="entry name" value="HTH_9"/>
    <property type="match status" value="1"/>
</dbReference>
<accession>W2S725</accession>
<keyword evidence="13" id="KW-1185">Reference proteome</keyword>
<comment type="subcellular location">
    <subcellularLocation>
        <location evidence="1 8">Nucleus</location>
    </subcellularLocation>
</comment>
<feature type="domain" description="DNA-directed RNA polymerase III subunit RPC3 winged-helix" evidence="11">
    <location>
        <begin position="390"/>
        <end position="463"/>
    </location>
</feature>
<keyword evidence="4 8" id="KW-0240">DNA-directed RNA polymerase</keyword>
<dbReference type="AlphaFoldDB" id="W2S725"/>
<dbReference type="VEuPathDB" id="FungiDB:HMPREF1541_10979"/>
<evidence type="ECO:0000259" key="11">
    <source>
        <dbReference type="Pfam" id="PF22536"/>
    </source>
</evidence>
<dbReference type="InterPro" id="IPR055207">
    <property type="entry name" value="POLR3C_WHD"/>
</dbReference>
<name>W2S725_CYPE1</name>
<protein>
    <recommendedName>
        <fullName evidence="8">DNA-directed RNA polymerase III subunit RPC3</fullName>
        <shortName evidence="8">RNA polymerase III subunit C3</shortName>
    </recommendedName>
</protein>
<sequence>MAEHLNQLCCLIIEDTYGSFLSHIFKQVATYGRLPAGQIAQRCHLLLRQAKAGLATLIQLRLVQHHSVEGFSTYQANLTNAYDLLRTGKLAQLAHAQYGSIAGLVIEVLAAKGFASVKDLEAAVLQALEQSSDRETPYQNGSKASVKVQDTLRRLANDQFMSKLSIGHLQIPHDARQDAEAGHELVTAGGQRGENLRADRLSKVQEEMERRLDTYVSADMIEAALDVPNGEAVGATPQQELYLCLNYVRVIKDVRNATVTQHVNKTLGRTSARLTTAVLKQIELQSPPFERSPNVRTEEQLVVLSRLLDDTRRMPLQNGTHGTNGHHDEDTAMTNGANEDEYLDQEDLESGLDLVSSGPYPFIRRDENTAWWYIDRYQVAIWLRDREILNLISARIGPTGMRLVRMLIDKGKLDEKLLQEMGLLSAKEMRQALAELQTMGLTELQEVPREPQRQPNRTIFLWFYDALRARDLLLGQLYKSMARCYQRLQVVERERMRATLDKIERDDVKDRIEEVVVGAEKVALEQFQAKERWLMGEIARLDESVALLRDM</sequence>
<evidence type="ECO:0000256" key="3">
    <source>
        <dbReference type="ARBA" id="ARBA00011206"/>
    </source>
</evidence>
<evidence type="ECO:0000259" key="9">
    <source>
        <dbReference type="Pfam" id="PF05645"/>
    </source>
</evidence>
<dbReference type="PANTHER" id="PTHR12949">
    <property type="entry name" value="RNA POLYMERASE III DNA DIRECTED -RELATED"/>
    <property type="match status" value="1"/>
</dbReference>
<dbReference type="RefSeq" id="XP_008713870.1">
    <property type="nucleotide sequence ID" value="XM_008715648.1"/>
</dbReference>
<dbReference type="eggNOG" id="KOG2587">
    <property type="taxonomic scope" value="Eukaryota"/>
</dbReference>
<evidence type="ECO:0000313" key="12">
    <source>
        <dbReference type="EMBL" id="ETN43848.1"/>
    </source>
</evidence>
<dbReference type="Pfam" id="PF05645">
    <property type="entry name" value="RNA_pol_Rpc82"/>
    <property type="match status" value="1"/>
</dbReference>
<gene>
    <name evidence="12" type="ORF">HMPREF1541_10979</name>
</gene>
<dbReference type="PANTHER" id="PTHR12949:SF0">
    <property type="entry name" value="DNA-DIRECTED RNA POLYMERASE III SUBUNIT RPC3"/>
    <property type="match status" value="1"/>
</dbReference>
<dbReference type="OrthoDB" id="272392at2759"/>
<organism evidence="12 13">
    <name type="scientific">Cyphellophora europaea (strain CBS 101466)</name>
    <name type="common">Phialophora europaea</name>
    <dbReference type="NCBI Taxonomy" id="1220924"/>
    <lineage>
        <taxon>Eukaryota</taxon>
        <taxon>Fungi</taxon>
        <taxon>Dikarya</taxon>
        <taxon>Ascomycota</taxon>
        <taxon>Pezizomycotina</taxon>
        <taxon>Eurotiomycetes</taxon>
        <taxon>Chaetothyriomycetidae</taxon>
        <taxon>Chaetothyriales</taxon>
        <taxon>Cyphellophoraceae</taxon>
        <taxon>Cyphellophora</taxon>
    </lineage>
</organism>
<dbReference type="GO" id="GO:0006351">
    <property type="term" value="P:DNA-templated transcription"/>
    <property type="evidence" value="ECO:0007669"/>
    <property type="project" value="InterPro"/>
</dbReference>
<dbReference type="InterPro" id="IPR039748">
    <property type="entry name" value="RPC3"/>
</dbReference>
<dbReference type="EMBL" id="KB822717">
    <property type="protein sequence ID" value="ETN43848.1"/>
    <property type="molecule type" value="Genomic_DNA"/>
</dbReference>
<evidence type="ECO:0000256" key="5">
    <source>
        <dbReference type="ARBA" id="ARBA00023163"/>
    </source>
</evidence>
<evidence type="ECO:0000256" key="6">
    <source>
        <dbReference type="ARBA" id="ARBA00023242"/>
    </source>
</evidence>
<dbReference type="GeneID" id="19978318"/>
<dbReference type="HOGENOM" id="CLU_023294_0_0_1"/>
<dbReference type="InParanoid" id="W2S725"/>
<reference evidence="12 13" key="1">
    <citation type="submission" date="2013-03" db="EMBL/GenBank/DDBJ databases">
        <title>The Genome Sequence of Phialophora europaea CBS 101466.</title>
        <authorList>
            <consortium name="The Broad Institute Genomics Platform"/>
            <person name="Cuomo C."/>
            <person name="de Hoog S."/>
            <person name="Gorbushina A."/>
            <person name="Walker B."/>
            <person name="Young S.K."/>
            <person name="Zeng Q."/>
            <person name="Gargeya S."/>
            <person name="Fitzgerald M."/>
            <person name="Haas B."/>
            <person name="Abouelleil A."/>
            <person name="Allen A.W."/>
            <person name="Alvarado L."/>
            <person name="Arachchi H.M."/>
            <person name="Berlin A.M."/>
            <person name="Chapman S.B."/>
            <person name="Gainer-Dewar J."/>
            <person name="Goldberg J."/>
            <person name="Griggs A."/>
            <person name="Gujja S."/>
            <person name="Hansen M."/>
            <person name="Howarth C."/>
            <person name="Imamovic A."/>
            <person name="Ireland A."/>
            <person name="Larimer J."/>
            <person name="McCowan C."/>
            <person name="Murphy C."/>
            <person name="Pearson M."/>
            <person name="Poon T.W."/>
            <person name="Priest M."/>
            <person name="Roberts A."/>
            <person name="Saif S."/>
            <person name="Shea T."/>
            <person name="Sisk P."/>
            <person name="Sykes S."/>
            <person name="Wortman J."/>
            <person name="Nusbaum C."/>
            <person name="Birren B."/>
        </authorList>
    </citation>
    <scope>NUCLEOTIDE SEQUENCE [LARGE SCALE GENOMIC DNA]</scope>
    <source>
        <strain evidence="12 13">CBS 101466</strain>
    </source>
</reference>
<feature type="domain" description="RNA polymerase III Rpc82 C -terminal" evidence="9">
    <location>
        <begin position="152"/>
        <end position="375"/>
    </location>
</feature>
<comment type="similarity">
    <text evidence="2 8">Belongs to the RNA polymerase beta chain family.</text>
</comment>
<dbReference type="STRING" id="1220924.W2S725"/>
<dbReference type="InterPro" id="IPR013197">
    <property type="entry name" value="RNA_pol_III_RPC82-rel_HTH"/>
</dbReference>